<feature type="transmembrane region" description="Helical" evidence="1">
    <location>
        <begin position="41"/>
        <end position="59"/>
    </location>
</feature>
<organism evidence="2 3">
    <name type="scientific">Chryseobacterium paridis</name>
    <dbReference type="NCBI Taxonomy" id="2800328"/>
    <lineage>
        <taxon>Bacteria</taxon>
        <taxon>Pseudomonadati</taxon>
        <taxon>Bacteroidota</taxon>
        <taxon>Flavobacteriia</taxon>
        <taxon>Flavobacteriales</taxon>
        <taxon>Weeksellaceae</taxon>
        <taxon>Chryseobacterium group</taxon>
        <taxon>Chryseobacterium</taxon>
    </lineage>
</organism>
<keyword evidence="1" id="KW-1133">Transmembrane helix</keyword>
<feature type="transmembrane region" description="Helical" evidence="1">
    <location>
        <begin position="130"/>
        <end position="148"/>
    </location>
</feature>
<dbReference type="Proteomes" id="UP000628669">
    <property type="component" value="Unassembled WGS sequence"/>
</dbReference>
<evidence type="ECO:0000256" key="1">
    <source>
        <dbReference type="SAM" id="Phobius"/>
    </source>
</evidence>
<accession>A0ABS1FRT2</accession>
<proteinExistence type="predicted"/>
<keyword evidence="1" id="KW-0472">Membrane</keyword>
<keyword evidence="3" id="KW-1185">Reference proteome</keyword>
<gene>
    <name evidence="2" type="ORF">JHL15_05105</name>
</gene>
<dbReference type="EMBL" id="JAENHK010000005">
    <property type="protein sequence ID" value="MBK1895132.1"/>
    <property type="molecule type" value="Genomic_DNA"/>
</dbReference>
<evidence type="ECO:0000313" key="3">
    <source>
        <dbReference type="Proteomes" id="UP000628669"/>
    </source>
</evidence>
<name>A0ABS1FRT2_9FLAO</name>
<reference evidence="3" key="1">
    <citation type="submission" date="2021-01" db="EMBL/GenBank/DDBJ databases">
        <title>Genome public.</title>
        <authorList>
            <person name="Liu C."/>
            <person name="Sun Q."/>
        </authorList>
    </citation>
    <scope>NUCLEOTIDE SEQUENCE [LARGE SCALE GENOMIC DNA]</scope>
    <source>
        <strain evidence="3">YIM B02567</strain>
    </source>
</reference>
<protein>
    <submittedName>
        <fullName evidence="2">Uncharacterized protein</fullName>
    </submittedName>
</protein>
<comment type="caution">
    <text evidence="2">The sequence shown here is derived from an EMBL/GenBank/DDBJ whole genome shotgun (WGS) entry which is preliminary data.</text>
</comment>
<dbReference type="RefSeq" id="WP_200243826.1">
    <property type="nucleotide sequence ID" value="NZ_JAENHK010000005.1"/>
</dbReference>
<sequence>MKVNRNKYLLLNYIFLVCLLTLFLNDHFFKHEFSNFLTGKLSDITGIIILPLLLTYIFPKLKTHSVWMSAVLFIFWKSGYSEGAISLYNQYALIPITRVIDYSDLFVLLLLPIPYYIVQKIEGWRSIKIMRLHPLFVFIPSLFTLMATSPPPSFSYTVSRGNLQCGKCSFRVDYSQEEIVQKLKKNDIVFDTIFPISEKVLNKYPFFRKDDIHFYKIRRLIIDQDTLRNLDFAMRSIDDNKTIFYFNGMQVNKDVSSYKLMRKARKYYRKIIFTELKSSLKN</sequence>
<feature type="transmembrane region" description="Helical" evidence="1">
    <location>
        <begin position="66"/>
        <end position="88"/>
    </location>
</feature>
<feature type="transmembrane region" description="Helical" evidence="1">
    <location>
        <begin position="9"/>
        <end position="29"/>
    </location>
</feature>
<evidence type="ECO:0000313" key="2">
    <source>
        <dbReference type="EMBL" id="MBK1895132.1"/>
    </source>
</evidence>
<keyword evidence="1" id="KW-0812">Transmembrane</keyword>
<feature type="transmembrane region" description="Helical" evidence="1">
    <location>
        <begin position="100"/>
        <end position="118"/>
    </location>
</feature>